<sequence>MRLPRPADCKQPHTKMPEIERPAAICSTLEINRDMPSPRQVSALANRCSASSINTRIFRDFSGSGGDELAVTEFPNFRKPLHFKEKYAYVE</sequence>
<keyword evidence="2" id="KW-1185">Reference proteome</keyword>
<organism evidence="1 2">
    <name type="scientific">Mesorhizobium humile</name>
    <dbReference type="NCBI Taxonomy" id="3072313"/>
    <lineage>
        <taxon>Bacteria</taxon>
        <taxon>Pseudomonadati</taxon>
        <taxon>Pseudomonadota</taxon>
        <taxon>Alphaproteobacteria</taxon>
        <taxon>Hyphomicrobiales</taxon>
        <taxon>Phyllobacteriaceae</taxon>
        <taxon>Mesorhizobium</taxon>
    </lineage>
</organism>
<reference evidence="1 2" key="1">
    <citation type="submission" date="2023-08" db="EMBL/GenBank/DDBJ databases">
        <title>Implementing the SeqCode for naming new Mesorhizobium species isolated from Vachellia karroo root nodules.</title>
        <authorList>
            <person name="Van Lill M."/>
        </authorList>
    </citation>
    <scope>NUCLEOTIDE SEQUENCE [LARGE SCALE GENOMIC DNA]</scope>
    <source>
        <strain evidence="1 2">VK2B</strain>
    </source>
</reference>
<dbReference type="EMBL" id="JAVIIV010000010">
    <property type="protein sequence ID" value="MDX8486931.1"/>
    <property type="molecule type" value="Genomic_DNA"/>
</dbReference>
<comment type="caution">
    <text evidence="1">The sequence shown here is derived from an EMBL/GenBank/DDBJ whole genome shotgun (WGS) entry which is preliminary data.</text>
</comment>
<evidence type="ECO:0000313" key="1">
    <source>
        <dbReference type="EMBL" id="MDX8486931.1"/>
    </source>
</evidence>
<gene>
    <name evidence="1" type="ORF">RFM52_17125</name>
</gene>
<protein>
    <submittedName>
        <fullName evidence="1">Uncharacterized protein</fullName>
    </submittedName>
</protein>
<evidence type="ECO:0000313" key="2">
    <source>
        <dbReference type="Proteomes" id="UP001280156"/>
    </source>
</evidence>
<accession>A0ABU4YIY9</accession>
<proteinExistence type="predicted"/>
<dbReference type="RefSeq" id="WP_320296599.1">
    <property type="nucleotide sequence ID" value="NZ_JAVIIU010000007.1"/>
</dbReference>
<dbReference type="Proteomes" id="UP001280156">
    <property type="component" value="Unassembled WGS sequence"/>
</dbReference>
<name>A0ABU4YIY9_9HYPH</name>